<proteinExistence type="predicted"/>
<dbReference type="Gene3D" id="3.40.50.300">
    <property type="entry name" value="P-loop containing nucleotide triphosphate hydrolases"/>
    <property type="match status" value="2"/>
</dbReference>
<organism evidence="5">
    <name type="scientific">freshwater metagenome</name>
    <dbReference type="NCBI Taxonomy" id="449393"/>
    <lineage>
        <taxon>unclassified sequences</taxon>
        <taxon>metagenomes</taxon>
        <taxon>ecological metagenomes</taxon>
    </lineage>
</organism>
<gene>
    <name evidence="5" type="ORF">UFOPK3837_01017</name>
</gene>
<dbReference type="GO" id="GO:0005524">
    <property type="term" value="F:ATP binding"/>
    <property type="evidence" value="ECO:0007669"/>
    <property type="project" value="UniProtKB-KW"/>
</dbReference>
<evidence type="ECO:0000313" key="5">
    <source>
        <dbReference type="EMBL" id="CAB4960233.1"/>
    </source>
</evidence>
<dbReference type="PROSITE" id="PS50893">
    <property type="entry name" value="ABC_TRANSPORTER_2"/>
    <property type="match status" value="2"/>
</dbReference>
<evidence type="ECO:0000259" key="4">
    <source>
        <dbReference type="PROSITE" id="PS50893"/>
    </source>
</evidence>
<feature type="domain" description="ABC transporter" evidence="4">
    <location>
        <begin position="281"/>
        <end position="509"/>
    </location>
</feature>
<name>A0A6J7KZM9_9ZZZZ</name>
<feature type="domain" description="ABC transporter" evidence="4">
    <location>
        <begin position="2"/>
        <end position="242"/>
    </location>
</feature>
<dbReference type="SUPFAM" id="SSF52540">
    <property type="entry name" value="P-loop containing nucleoside triphosphate hydrolases"/>
    <property type="match status" value="2"/>
</dbReference>
<keyword evidence="2" id="KW-0547">Nucleotide-binding</keyword>
<dbReference type="GO" id="GO:0042626">
    <property type="term" value="F:ATPase-coupled transmembrane transporter activity"/>
    <property type="evidence" value="ECO:0007669"/>
    <property type="project" value="TreeGrafter"/>
</dbReference>
<dbReference type="CDD" id="cd03225">
    <property type="entry name" value="ABC_cobalt_CbiO_domain1"/>
    <property type="match status" value="1"/>
</dbReference>
<evidence type="ECO:0000256" key="3">
    <source>
        <dbReference type="ARBA" id="ARBA00022840"/>
    </source>
</evidence>
<protein>
    <submittedName>
        <fullName evidence="5">Unannotated protein</fullName>
    </submittedName>
</protein>
<dbReference type="AlphaFoldDB" id="A0A6J7KZM9"/>
<dbReference type="GO" id="GO:0016887">
    <property type="term" value="F:ATP hydrolysis activity"/>
    <property type="evidence" value="ECO:0007669"/>
    <property type="project" value="InterPro"/>
</dbReference>
<dbReference type="InterPro" id="IPR017871">
    <property type="entry name" value="ABC_transporter-like_CS"/>
</dbReference>
<dbReference type="InterPro" id="IPR003439">
    <property type="entry name" value="ABC_transporter-like_ATP-bd"/>
</dbReference>
<reference evidence="5" key="1">
    <citation type="submission" date="2020-05" db="EMBL/GenBank/DDBJ databases">
        <authorList>
            <person name="Chiriac C."/>
            <person name="Salcher M."/>
            <person name="Ghai R."/>
            <person name="Kavagutti S V."/>
        </authorList>
    </citation>
    <scope>NUCLEOTIDE SEQUENCE</scope>
</reference>
<dbReference type="GO" id="GO:0043190">
    <property type="term" value="C:ATP-binding cassette (ABC) transporter complex"/>
    <property type="evidence" value="ECO:0007669"/>
    <property type="project" value="TreeGrafter"/>
</dbReference>
<dbReference type="InterPro" id="IPR003593">
    <property type="entry name" value="AAA+_ATPase"/>
</dbReference>
<dbReference type="EMBL" id="CAFBNO010000062">
    <property type="protein sequence ID" value="CAB4960233.1"/>
    <property type="molecule type" value="Genomic_DNA"/>
</dbReference>
<dbReference type="PROSITE" id="PS00211">
    <property type="entry name" value="ABC_TRANSPORTER_1"/>
    <property type="match status" value="1"/>
</dbReference>
<dbReference type="InterPro" id="IPR050095">
    <property type="entry name" value="ECF_ABC_transporter_ATP-bd"/>
</dbReference>
<sequence>MIEFANVTFGYRGAESPVVSRANFKLAAGEFTLVCGPTGSGKSTLLKLFNGLAPHFTGGNLQGRIRFSGVDVTGRKPHELAELVGYVNQQPEGSFVADTVAEELAYGLEQLGATPAAMESKIQEYAELVGIAHLLEAPLSSLSGGQQQRVAIAAAMAAGQKILVLDEPTSALDPLAAEELVTLLARLSKQQGITVLLAEHRLERVLEYVDSVIVVNGDGSVVKSAPRDAFNNYRLLPPVVEFSKRVGIEPTALSIAEAKGAVAKPLDFNGVRASVVGELAMIVEDLTVNYAKTEAVRGISLKVHAGEVVALMGDNGSGKSSLFWAIQGSGQRTSGSVWSAKGDPAKLSVTERLGAVTLVPQRASDLLFLNTLAEELAESDRFNEVQRGETAKLFLQLSNRTDPKQHPRDLSAGQQLALVLAMQLVKGAPMVLLDEPTRGLDYEAKRHLARAIEKLKSSGRSVLLASHDVEFVAQLADRIYLLEAGLVKTTGTASELLGFGGVLPTQVAQITEQPGLLLAEQVIAG</sequence>
<keyword evidence="1" id="KW-0813">Transport</keyword>
<dbReference type="PANTHER" id="PTHR43553">
    <property type="entry name" value="HEAVY METAL TRANSPORTER"/>
    <property type="match status" value="1"/>
</dbReference>
<dbReference type="InterPro" id="IPR015856">
    <property type="entry name" value="ABC_transpr_CbiO/EcfA_su"/>
</dbReference>
<dbReference type="Pfam" id="PF00005">
    <property type="entry name" value="ABC_tran"/>
    <property type="match status" value="2"/>
</dbReference>
<accession>A0A6J7KZM9</accession>
<evidence type="ECO:0000256" key="2">
    <source>
        <dbReference type="ARBA" id="ARBA00022741"/>
    </source>
</evidence>
<dbReference type="InterPro" id="IPR027417">
    <property type="entry name" value="P-loop_NTPase"/>
</dbReference>
<dbReference type="SMART" id="SM00382">
    <property type="entry name" value="AAA"/>
    <property type="match status" value="2"/>
</dbReference>
<evidence type="ECO:0000256" key="1">
    <source>
        <dbReference type="ARBA" id="ARBA00022448"/>
    </source>
</evidence>
<keyword evidence="3" id="KW-0067">ATP-binding</keyword>